<reference evidence="6 7" key="1">
    <citation type="submission" date="2019-03" db="EMBL/GenBank/DDBJ databases">
        <title>Genomic Encyclopedia of Archaeal and Bacterial Type Strains, Phase II (KMG-II): from individual species to whole genera.</title>
        <authorList>
            <person name="Goeker M."/>
        </authorList>
    </citation>
    <scope>NUCLEOTIDE SEQUENCE [LARGE SCALE GENOMIC DNA]</scope>
    <source>
        <strain evidence="6 7">DSM 15388</strain>
    </source>
</reference>
<comment type="catalytic activity">
    <reaction evidence="4">
        <text>uridine(13) in tRNA = pseudouridine(13) in tRNA</text>
        <dbReference type="Rhea" id="RHEA:42540"/>
        <dbReference type="Rhea" id="RHEA-COMP:10105"/>
        <dbReference type="Rhea" id="RHEA-COMP:10106"/>
        <dbReference type="ChEBI" id="CHEBI:65314"/>
        <dbReference type="ChEBI" id="CHEBI:65315"/>
        <dbReference type="EC" id="5.4.99.27"/>
    </reaction>
</comment>
<dbReference type="PANTHER" id="PTHR47811:SF1">
    <property type="entry name" value="TRNA PSEUDOURIDINE SYNTHASE D"/>
    <property type="match status" value="1"/>
</dbReference>
<proteinExistence type="inferred from homology"/>
<organism evidence="6 7">
    <name type="scientific">Reinekea marinisedimentorum</name>
    <dbReference type="NCBI Taxonomy" id="230495"/>
    <lineage>
        <taxon>Bacteria</taxon>
        <taxon>Pseudomonadati</taxon>
        <taxon>Pseudomonadota</taxon>
        <taxon>Gammaproteobacteria</taxon>
        <taxon>Oceanospirillales</taxon>
        <taxon>Saccharospirillaceae</taxon>
        <taxon>Reinekea</taxon>
    </lineage>
</organism>
<evidence type="ECO:0000313" key="6">
    <source>
        <dbReference type="EMBL" id="TCS40732.1"/>
    </source>
</evidence>
<evidence type="ECO:0000259" key="5">
    <source>
        <dbReference type="PROSITE" id="PS50984"/>
    </source>
</evidence>
<protein>
    <recommendedName>
        <fullName evidence="4">tRNA pseudouridine synthase D</fullName>
        <ecNumber evidence="4">5.4.99.27</ecNumber>
    </recommendedName>
    <alternativeName>
        <fullName evidence="4">tRNA pseudouridine(13) synthase</fullName>
    </alternativeName>
    <alternativeName>
        <fullName evidence="4">tRNA pseudouridylate synthase D</fullName>
    </alternativeName>
    <alternativeName>
        <fullName evidence="4">tRNA-uridine isomerase D</fullName>
    </alternativeName>
</protein>
<dbReference type="AlphaFoldDB" id="A0A4R3I6E2"/>
<sequence length="346" mass="39029">MNLKFDWPRAHRFDITEGRIKQLPEDFVVIERLPEEPCGEGEHLWLKVRKTGQNTQWLAKQLARWANVKPRDVSFAGLKDRQAVTEQTFSVHLPGKTDPDFSTLNIPNVEILSATRHSRKLKTGQLIGNRFVIRIRDSQLPANLLEQNWQQITEAGVPNYFGAQRFGMGGQNVEKGIQLLNGARFPRHLESLFLSSVRSYLFNLLLAERVKAGTWNTLIPGDFAQFTEGKAGFYCEHPSADDTERCVQGRLSPSGSLPGLSKDEFTALDDREGTVLESFQTVIEALHAKKVSRHFRKFRVIPEQPHFEVIDGDPVISFFLPAGCFATSVIAELCQLTEGDGTECHE</sequence>
<keyword evidence="3 4" id="KW-0413">Isomerase</keyword>
<evidence type="ECO:0000256" key="4">
    <source>
        <dbReference type="HAMAP-Rule" id="MF_01082"/>
    </source>
</evidence>
<comment type="function">
    <text evidence="4">Responsible for synthesis of pseudouridine from uracil-13 in transfer RNAs.</text>
</comment>
<dbReference type="InterPro" id="IPR042214">
    <property type="entry name" value="TruD_catalytic"/>
</dbReference>
<evidence type="ECO:0000256" key="3">
    <source>
        <dbReference type="ARBA" id="ARBA00023235"/>
    </source>
</evidence>
<dbReference type="InterPro" id="IPR043165">
    <property type="entry name" value="TruD_insert_sf"/>
</dbReference>
<dbReference type="GO" id="GO:0003723">
    <property type="term" value="F:RNA binding"/>
    <property type="evidence" value="ECO:0007669"/>
    <property type="project" value="InterPro"/>
</dbReference>
<name>A0A4R3I6E2_9GAMM</name>
<dbReference type="Proteomes" id="UP000295793">
    <property type="component" value="Unassembled WGS sequence"/>
</dbReference>
<dbReference type="Gene3D" id="3.30.2340.10">
    <property type="entry name" value="TruD, insertion domain"/>
    <property type="match status" value="1"/>
</dbReference>
<dbReference type="InterPro" id="IPR020103">
    <property type="entry name" value="PsdUridine_synth_cat_dom_sf"/>
</dbReference>
<evidence type="ECO:0000313" key="7">
    <source>
        <dbReference type="Proteomes" id="UP000295793"/>
    </source>
</evidence>
<dbReference type="GO" id="GO:0031119">
    <property type="term" value="P:tRNA pseudouridine synthesis"/>
    <property type="evidence" value="ECO:0007669"/>
    <property type="project" value="UniProtKB-UniRule"/>
</dbReference>
<dbReference type="RefSeq" id="WP_165901886.1">
    <property type="nucleotide sequence ID" value="NZ_SLZR01000008.1"/>
</dbReference>
<dbReference type="PANTHER" id="PTHR47811">
    <property type="entry name" value="TRNA PSEUDOURIDINE SYNTHASE D"/>
    <property type="match status" value="1"/>
</dbReference>
<dbReference type="InterPro" id="IPR011760">
    <property type="entry name" value="PsdUridine_synth_TruD_insert"/>
</dbReference>
<dbReference type="PROSITE" id="PS01268">
    <property type="entry name" value="UPF0024"/>
    <property type="match status" value="1"/>
</dbReference>
<dbReference type="InterPro" id="IPR020119">
    <property type="entry name" value="PsdUridine_synth_TruD_CS"/>
</dbReference>
<dbReference type="PROSITE" id="PS50984">
    <property type="entry name" value="TRUD"/>
    <property type="match status" value="1"/>
</dbReference>
<feature type="domain" description="TRUD" evidence="5">
    <location>
        <begin position="156"/>
        <end position="301"/>
    </location>
</feature>
<dbReference type="GO" id="GO:0005829">
    <property type="term" value="C:cytosol"/>
    <property type="evidence" value="ECO:0007669"/>
    <property type="project" value="TreeGrafter"/>
</dbReference>
<dbReference type="HAMAP" id="MF_01082">
    <property type="entry name" value="TruD"/>
    <property type="match status" value="1"/>
</dbReference>
<keyword evidence="7" id="KW-1185">Reference proteome</keyword>
<dbReference type="InterPro" id="IPR050170">
    <property type="entry name" value="TruD_pseudoU_synthase"/>
</dbReference>
<dbReference type="SUPFAM" id="SSF55120">
    <property type="entry name" value="Pseudouridine synthase"/>
    <property type="match status" value="1"/>
</dbReference>
<dbReference type="Pfam" id="PF01142">
    <property type="entry name" value="TruD"/>
    <property type="match status" value="2"/>
</dbReference>
<dbReference type="EMBL" id="SLZR01000008">
    <property type="protein sequence ID" value="TCS40732.1"/>
    <property type="molecule type" value="Genomic_DNA"/>
</dbReference>
<dbReference type="EC" id="5.4.99.27" evidence="4"/>
<dbReference type="InterPro" id="IPR001656">
    <property type="entry name" value="PsdUridine_synth_TruD"/>
</dbReference>
<evidence type="ECO:0000256" key="1">
    <source>
        <dbReference type="ARBA" id="ARBA00007953"/>
    </source>
</evidence>
<dbReference type="GO" id="GO:0160150">
    <property type="term" value="F:tRNA pseudouridine(13) synthase activity"/>
    <property type="evidence" value="ECO:0007669"/>
    <property type="project" value="UniProtKB-EC"/>
</dbReference>
<keyword evidence="2 4" id="KW-0819">tRNA processing</keyword>
<comment type="caution">
    <text evidence="6">The sequence shown here is derived from an EMBL/GenBank/DDBJ whole genome shotgun (WGS) entry which is preliminary data.</text>
</comment>
<dbReference type="CDD" id="cd02575">
    <property type="entry name" value="PseudoU_synth_EcTruD"/>
    <property type="match status" value="1"/>
</dbReference>
<feature type="active site" description="Nucleophile" evidence="4">
    <location>
        <position position="80"/>
    </location>
</feature>
<evidence type="ECO:0000256" key="2">
    <source>
        <dbReference type="ARBA" id="ARBA00022694"/>
    </source>
</evidence>
<dbReference type="Gene3D" id="3.30.2350.20">
    <property type="entry name" value="TruD, catalytic domain"/>
    <property type="match status" value="1"/>
</dbReference>
<comment type="similarity">
    <text evidence="1 4">Belongs to the pseudouridine synthase TruD family.</text>
</comment>
<accession>A0A4R3I6E2</accession>
<gene>
    <name evidence="4" type="primary">truD</name>
    <name evidence="6" type="ORF">BCF53_10889</name>
</gene>